<dbReference type="Gene3D" id="3.40.1490.10">
    <property type="entry name" value="Bit1"/>
    <property type="match status" value="1"/>
</dbReference>
<proteinExistence type="inferred from homology"/>
<dbReference type="PANTHER" id="PTHR12649:SF11">
    <property type="entry name" value="PEPTIDYL-TRNA HYDROLASE 2, MITOCHONDRIAL"/>
    <property type="match status" value="1"/>
</dbReference>
<keyword evidence="2 5" id="KW-0378">Hydrolase</keyword>
<evidence type="ECO:0000256" key="2">
    <source>
        <dbReference type="ARBA" id="ARBA00022801"/>
    </source>
</evidence>
<evidence type="ECO:0000313" key="5">
    <source>
        <dbReference type="EMBL" id="MDN0063623.1"/>
    </source>
</evidence>
<dbReference type="EC" id="3.1.1.29" evidence="1"/>
<evidence type="ECO:0000256" key="4">
    <source>
        <dbReference type="ARBA" id="ARBA00048707"/>
    </source>
</evidence>
<dbReference type="InterPro" id="IPR023476">
    <property type="entry name" value="Pep_tRNA_hydro_II_dom_sf"/>
</dbReference>
<keyword evidence="6" id="KW-1185">Reference proteome</keyword>
<reference evidence="5" key="2">
    <citation type="submission" date="2024-05" db="EMBL/GenBank/DDBJ databases">
        <title>Identification and characterization of horizontal gene transfer across gut microbiota members of farm animals based on homology search.</title>
        <authorList>
            <person name="Schwarzerova J."/>
            <person name="Nykrynova M."/>
            <person name="Jureckova K."/>
            <person name="Cejkova D."/>
            <person name="Rychlik I."/>
        </authorList>
    </citation>
    <scope>NUCLEOTIDE SEQUENCE</scope>
    <source>
        <strain evidence="5">176_SSukc20</strain>
    </source>
</reference>
<reference evidence="5" key="1">
    <citation type="submission" date="2023-06" db="EMBL/GenBank/DDBJ databases">
        <authorList>
            <person name="Zeman M."/>
            <person name="Kubasova T."/>
            <person name="Jahodarova E."/>
            <person name="Nykrynova M."/>
            <person name="Rychlik I."/>
        </authorList>
    </citation>
    <scope>NUCLEOTIDE SEQUENCE</scope>
    <source>
        <strain evidence="5">176_SSukc20</strain>
    </source>
</reference>
<evidence type="ECO:0000256" key="3">
    <source>
        <dbReference type="ARBA" id="ARBA00038050"/>
    </source>
</evidence>
<dbReference type="EMBL" id="JAUEIQ010000003">
    <property type="protein sequence ID" value="MDN0063623.1"/>
    <property type="molecule type" value="Genomic_DNA"/>
</dbReference>
<dbReference type="InterPro" id="IPR002833">
    <property type="entry name" value="PTH2"/>
</dbReference>
<dbReference type="RefSeq" id="WP_289835644.1">
    <property type="nucleotide sequence ID" value="NZ_JAUEIQ010000003.1"/>
</dbReference>
<comment type="caution">
    <text evidence="5">The sequence shown here is derived from an EMBL/GenBank/DDBJ whole genome shotgun (WGS) entry which is preliminary data.</text>
</comment>
<dbReference type="Proteomes" id="UP001168435">
    <property type="component" value="Unassembled WGS sequence"/>
</dbReference>
<evidence type="ECO:0000313" key="6">
    <source>
        <dbReference type="Proteomes" id="UP001168435"/>
    </source>
</evidence>
<accession>A0ABT7XDY8</accession>
<sequence length="160" mass="17515">MYKAKQMIVMRRDLKMRKGKIAAQAGHACVEAVLLALVRDGRLDDIRVAGDEWIELAPTPMAMEDAVFDATTGEIGAPAAAISPLEAWFSAGVAKVCVYVDSEEELLDLDRRAREAGFISALVRDAGYTEFHGEPTYTCLALEPLYPEQVDPLTGELPLF</sequence>
<comment type="similarity">
    <text evidence="3">Belongs to the PTH2 family.</text>
</comment>
<evidence type="ECO:0000256" key="1">
    <source>
        <dbReference type="ARBA" id="ARBA00013260"/>
    </source>
</evidence>
<dbReference type="GO" id="GO:0004045">
    <property type="term" value="F:peptidyl-tRNA hydrolase activity"/>
    <property type="evidence" value="ECO:0007669"/>
    <property type="project" value="UniProtKB-EC"/>
</dbReference>
<organism evidence="5 6">
    <name type="scientific">Collinsella ihumii</name>
    <dbReference type="NCBI Taxonomy" id="1720204"/>
    <lineage>
        <taxon>Bacteria</taxon>
        <taxon>Bacillati</taxon>
        <taxon>Actinomycetota</taxon>
        <taxon>Coriobacteriia</taxon>
        <taxon>Coriobacteriales</taxon>
        <taxon>Coriobacteriaceae</taxon>
        <taxon>Collinsella</taxon>
    </lineage>
</organism>
<comment type="catalytic activity">
    <reaction evidence="4">
        <text>an N-acyl-L-alpha-aminoacyl-tRNA + H2O = an N-acyl-L-amino acid + a tRNA + H(+)</text>
        <dbReference type="Rhea" id="RHEA:54448"/>
        <dbReference type="Rhea" id="RHEA-COMP:10123"/>
        <dbReference type="Rhea" id="RHEA-COMP:13883"/>
        <dbReference type="ChEBI" id="CHEBI:15377"/>
        <dbReference type="ChEBI" id="CHEBI:15378"/>
        <dbReference type="ChEBI" id="CHEBI:59874"/>
        <dbReference type="ChEBI" id="CHEBI:78442"/>
        <dbReference type="ChEBI" id="CHEBI:138191"/>
        <dbReference type="EC" id="3.1.1.29"/>
    </reaction>
</comment>
<name>A0ABT7XDY8_9ACTN</name>
<dbReference type="SUPFAM" id="SSF102462">
    <property type="entry name" value="Peptidyl-tRNA hydrolase II"/>
    <property type="match status" value="1"/>
</dbReference>
<dbReference type="PANTHER" id="PTHR12649">
    <property type="entry name" value="PEPTIDYL-TRNA HYDROLASE 2"/>
    <property type="match status" value="1"/>
</dbReference>
<dbReference type="Pfam" id="PF01981">
    <property type="entry name" value="PTH2"/>
    <property type="match status" value="1"/>
</dbReference>
<gene>
    <name evidence="5" type="ORF">QVN30_04795</name>
</gene>
<protein>
    <recommendedName>
        <fullName evidence="1">peptidyl-tRNA hydrolase</fullName>
        <ecNumber evidence="1">3.1.1.29</ecNumber>
    </recommendedName>
</protein>